<dbReference type="SUPFAM" id="SSF56935">
    <property type="entry name" value="Porins"/>
    <property type="match status" value="1"/>
</dbReference>
<evidence type="ECO:0000256" key="8">
    <source>
        <dbReference type="ARBA" id="ARBA00023170"/>
    </source>
</evidence>
<evidence type="ECO:0000256" key="1">
    <source>
        <dbReference type="ARBA" id="ARBA00004571"/>
    </source>
</evidence>
<dbReference type="AlphaFoldDB" id="W0VF82"/>
<evidence type="ECO:0000256" key="7">
    <source>
        <dbReference type="ARBA" id="ARBA00023136"/>
    </source>
</evidence>
<evidence type="ECO:0000256" key="5">
    <source>
        <dbReference type="ARBA" id="ARBA00022692"/>
    </source>
</evidence>
<dbReference type="KEGG" id="jag:GJA_5411"/>
<reference evidence="15 16" key="1">
    <citation type="journal article" date="2015" name="Genome Announc.">
        <title>Genome Sequence of Mushroom Soft-Rot Pathogen Janthinobacterium agaricidamnosum.</title>
        <authorList>
            <person name="Graupner K."/>
            <person name="Lackner G."/>
            <person name="Hertweck C."/>
        </authorList>
    </citation>
    <scope>NUCLEOTIDE SEQUENCE [LARGE SCALE GENOMIC DNA]</scope>
    <source>
        <strain evidence="16">NBRC 102515 / DSM 9628</strain>
    </source>
</reference>
<keyword evidence="5 10" id="KW-0812">Transmembrane</keyword>
<evidence type="ECO:0000256" key="11">
    <source>
        <dbReference type="RuleBase" id="RU003357"/>
    </source>
</evidence>
<dbReference type="InterPro" id="IPR000531">
    <property type="entry name" value="Beta-barrel_TonB"/>
</dbReference>
<dbReference type="InterPro" id="IPR037066">
    <property type="entry name" value="Plug_dom_sf"/>
</dbReference>
<dbReference type="Pfam" id="PF00593">
    <property type="entry name" value="TonB_dep_Rec_b-barrel"/>
    <property type="match status" value="1"/>
</dbReference>
<keyword evidence="6 11" id="KW-0798">TonB box</keyword>
<dbReference type="InterPro" id="IPR039426">
    <property type="entry name" value="TonB-dep_rcpt-like"/>
</dbReference>
<feature type="domain" description="TonB-dependent receptor plug" evidence="14">
    <location>
        <begin position="49"/>
        <end position="168"/>
    </location>
</feature>
<evidence type="ECO:0000256" key="6">
    <source>
        <dbReference type="ARBA" id="ARBA00023077"/>
    </source>
</evidence>
<dbReference type="InterPro" id="IPR012910">
    <property type="entry name" value="Plug_dom"/>
</dbReference>
<sequence>MKNIAFKRSVVAVALTLGSSHVVMAQASPAEPAVHKVFVTGSNIKRAEKEGSSPVQIVGARDIATTGATTVAELLHSIPAFGSGASVDVIDGGFSRGAATASLRGLGSSSTLVLLNGRRIAASAYADPNQGKSAVYDLNAIPLSAIERVEIFKDGASAVYGSDAIAGVINFITKSDYRGLEMSASISANGDNAFGRKNASGIFGFGNLAQDGYNGFISFDVAKRDRTAIKDVKGIEAAMYADINGRLNPYSSSLSNQPFFYREVRPGAFATSLSQGKDIINRSNCDPSQRLVGNAAAHNLTATDPLIGRTFCNYDIDDYAEAQGAGKDANLLSRVTFDLTPNVTAFTEASYSRSERTYTGAPRTFRSTSSSTAYSLSGLPQQFQIILPIGHPDNPFTAANGYAPSRSAVGYRLPGAAGNDNLNQSYRLVAGLKGSSGAFDWETAVLWNRNERTEHYNGLLYKPTLQRIMTENRTLAETAADPGATYNATNQGFSQTTQIDAKASTAFGQLAGGQAGLAFGTELRQEKIGLTPDQATQDGKIVGLANSLADGQRNVSSAFVELRTPFAKNFEMDFAGRYDKYQGMKINFVPKVGAKWTATDKIAVRGTWAEGFRAPALTQISPGGVQSFSTVKDPIRCPDGVNPLPGAEKVDCSGKSISGLSSANPDLTPEKSKSMSLGLILAPATNIDVLIDYYRIKKVDETALLGAQFVIDHADLFPGRVVRDTSPGGFVTDKNGNPIPNSGPLQQVNRTYVNQGSTQVSGVDFEVAMRNSLGEYGKLSTRLNWSYLMEFRRAERPGAVAANTAGYNGGLSDWSTSVGDNPKNRGNISTTWTRGDHALTGSIDYVGPVSLLRRSDNTVTYPVAFCHYGAGQPAGSPSLGGMPKFSNYISNCDVKSWTTLGMNYAYTGIKNLTMSFNIRNVLDTKAPYDPRYPIEGFNSQLHNAQGRYFRVSANYKFM</sequence>
<comment type="subcellular location">
    <subcellularLocation>
        <location evidence="1 10">Cell outer membrane</location>
        <topology evidence="1 10">Multi-pass membrane protein</topology>
    </subcellularLocation>
</comment>
<dbReference type="STRING" id="1349767.GJA_5411"/>
<comment type="similarity">
    <text evidence="2 10 11">Belongs to the TonB-dependent receptor family.</text>
</comment>
<accession>W0VF82</accession>
<dbReference type="PROSITE" id="PS52016">
    <property type="entry name" value="TONB_DEPENDENT_REC_3"/>
    <property type="match status" value="1"/>
</dbReference>
<dbReference type="HOGENOM" id="CLU_010745_0_1_4"/>
<name>W0VF82_9BURK</name>
<protein>
    <submittedName>
        <fullName evidence="15">TonB-dependent Receptor Plug domain protein</fullName>
    </submittedName>
</protein>
<dbReference type="PANTHER" id="PTHR47234">
    <property type="match status" value="1"/>
</dbReference>
<dbReference type="Pfam" id="PF07715">
    <property type="entry name" value="Plug"/>
    <property type="match status" value="1"/>
</dbReference>
<evidence type="ECO:0000256" key="4">
    <source>
        <dbReference type="ARBA" id="ARBA00022452"/>
    </source>
</evidence>
<keyword evidence="12" id="KW-0732">Signal</keyword>
<dbReference type="EMBL" id="HG322949">
    <property type="protein sequence ID" value="CDG86007.1"/>
    <property type="molecule type" value="Genomic_DNA"/>
</dbReference>
<dbReference type="PANTHER" id="PTHR47234:SF2">
    <property type="entry name" value="TONB-DEPENDENT RECEPTOR"/>
    <property type="match status" value="1"/>
</dbReference>
<dbReference type="PATRIC" id="fig|1349767.4.peg.2002"/>
<feature type="domain" description="TonB-dependent receptor-like beta-barrel" evidence="13">
    <location>
        <begin position="399"/>
        <end position="921"/>
    </location>
</feature>
<feature type="signal peptide" evidence="12">
    <location>
        <begin position="1"/>
        <end position="25"/>
    </location>
</feature>
<gene>
    <name evidence="15" type="ORF">GJA_5411</name>
</gene>
<organism evidence="15 16">
    <name type="scientific">Janthinobacterium agaricidamnosum NBRC 102515 = DSM 9628</name>
    <dbReference type="NCBI Taxonomy" id="1349767"/>
    <lineage>
        <taxon>Bacteria</taxon>
        <taxon>Pseudomonadati</taxon>
        <taxon>Pseudomonadota</taxon>
        <taxon>Betaproteobacteria</taxon>
        <taxon>Burkholderiales</taxon>
        <taxon>Oxalobacteraceae</taxon>
        <taxon>Janthinobacterium</taxon>
    </lineage>
</organism>
<keyword evidence="3 10" id="KW-0813">Transport</keyword>
<keyword evidence="16" id="KW-1185">Reference proteome</keyword>
<dbReference type="eggNOG" id="COG4206">
    <property type="taxonomic scope" value="Bacteria"/>
</dbReference>
<dbReference type="OrthoDB" id="8530571at2"/>
<evidence type="ECO:0000256" key="2">
    <source>
        <dbReference type="ARBA" id="ARBA00009810"/>
    </source>
</evidence>
<evidence type="ECO:0000259" key="14">
    <source>
        <dbReference type="Pfam" id="PF07715"/>
    </source>
</evidence>
<evidence type="ECO:0000256" key="10">
    <source>
        <dbReference type="PROSITE-ProRule" id="PRU01360"/>
    </source>
</evidence>
<evidence type="ECO:0000259" key="13">
    <source>
        <dbReference type="Pfam" id="PF00593"/>
    </source>
</evidence>
<keyword evidence="7 10" id="KW-0472">Membrane</keyword>
<dbReference type="RefSeq" id="WP_038497844.1">
    <property type="nucleotide sequence ID" value="NZ_BCTH01000020.1"/>
</dbReference>
<dbReference type="Gene3D" id="2.40.170.20">
    <property type="entry name" value="TonB-dependent receptor, beta-barrel domain"/>
    <property type="match status" value="1"/>
</dbReference>
<keyword evidence="9 10" id="KW-0998">Cell outer membrane</keyword>
<proteinExistence type="inferred from homology"/>
<dbReference type="Gene3D" id="2.170.130.10">
    <property type="entry name" value="TonB-dependent receptor, plug domain"/>
    <property type="match status" value="1"/>
</dbReference>
<evidence type="ECO:0000256" key="9">
    <source>
        <dbReference type="ARBA" id="ARBA00023237"/>
    </source>
</evidence>
<evidence type="ECO:0000313" key="16">
    <source>
        <dbReference type="Proteomes" id="UP000027604"/>
    </source>
</evidence>
<evidence type="ECO:0000313" key="15">
    <source>
        <dbReference type="EMBL" id="CDG86007.1"/>
    </source>
</evidence>
<evidence type="ECO:0000256" key="12">
    <source>
        <dbReference type="SAM" id="SignalP"/>
    </source>
</evidence>
<dbReference type="InterPro" id="IPR036942">
    <property type="entry name" value="Beta-barrel_TonB_sf"/>
</dbReference>
<evidence type="ECO:0000256" key="3">
    <source>
        <dbReference type="ARBA" id="ARBA00022448"/>
    </source>
</evidence>
<keyword evidence="4 10" id="KW-1134">Transmembrane beta strand</keyword>
<dbReference type="GO" id="GO:0009279">
    <property type="term" value="C:cell outer membrane"/>
    <property type="evidence" value="ECO:0007669"/>
    <property type="project" value="UniProtKB-SubCell"/>
</dbReference>
<keyword evidence="8 15" id="KW-0675">Receptor</keyword>
<dbReference type="Proteomes" id="UP000027604">
    <property type="component" value="Chromosome I"/>
</dbReference>
<feature type="chain" id="PRO_5004797686" evidence="12">
    <location>
        <begin position="26"/>
        <end position="958"/>
    </location>
</feature>